<dbReference type="Gene3D" id="3.80.10.10">
    <property type="entry name" value="Ribonuclease Inhibitor"/>
    <property type="match status" value="1"/>
</dbReference>
<evidence type="ECO:0000313" key="3">
    <source>
        <dbReference type="Proteomes" id="UP000027265"/>
    </source>
</evidence>
<reference evidence="3" key="1">
    <citation type="journal article" date="2014" name="Proc. Natl. Acad. Sci. U.S.A.">
        <title>Extensive sampling of basidiomycete genomes demonstrates inadequacy of the white-rot/brown-rot paradigm for wood decay fungi.</title>
        <authorList>
            <person name="Riley R."/>
            <person name="Salamov A.A."/>
            <person name="Brown D.W."/>
            <person name="Nagy L.G."/>
            <person name="Floudas D."/>
            <person name="Held B.W."/>
            <person name="Levasseur A."/>
            <person name="Lombard V."/>
            <person name="Morin E."/>
            <person name="Otillar R."/>
            <person name="Lindquist E.A."/>
            <person name="Sun H."/>
            <person name="LaButti K.M."/>
            <person name="Schmutz J."/>
            <person name="Jabbour D."/>
            <person name="Luo H."/>
            <person name="Baker S.E."/>
            <person name="Pisabarro A.G."/>
            <person name="Walton J.D."/>
            <person name="Blanchette R.A."/>
            <person name="Henrissat B."/>
            <person name="Martin F."/>
            <person name="Cullen D."/>
            <person name="Hibbett D.S."/>
            <person name="Grigoriev I.V."/>
        </authorList>
    </citation>
    <scope>NUCLEOTIDE SEQUENCE [LARGE SCALE GENOMIC DNA]</scope>
    <source>
        <strain evidence="3">MUCL 33604</strain>
    </source>
</reference>
<dbReference type="OrthoDB" id="3231847at2759"/>
<sequence>MASVQSNPPIARLPIELFAEVVEHIRSQHDLCSLRLTSRAWQSISEPKIYHSIDSRSRTRTEAFCQLMISSPRLGPCVRALKFANDDRQSPAPANFWSVVAEALKLMPLLEVLWIHDGFDNPNAWVLHGCSFVLKELACDFALEDSFAEFLHTQPSITTLHWNNPHPPWITVPVLHTLLSDALPNLRVLHTDSTDMASKLVPGHPITHLWVTNDPVEVIRSFTPLAALSTGPLKSLRMAFPFQKEWVSESLAALALHAPELRTLGFLRPFTHKDHDLILAISQFKHLHTLVLWNVITPDTLRALEAACPALRAVACLHYSYSSEYIHIPLHPLGTPRALHDPNASLWKDI</sequence>
<proteinExistence type="predicted"/>
<dbReference type="InterPro" id="IPR036047">
    <property type="entry name" value="F-box-like_dom_sf"/>
</dbReference>
<dbReference type="HOGENOM" id="CLU_792412_0_0_1"/>
<dbReference type="InParanoid" id="A0A067QMP9"/>
<dbReference type="SUPFAM" id="SSF81383">
    <property type="entry name" value="F-box domain"/>
    <property type="match status" value="1"/>
</dbReference>
<organism evidence="2 3">
    <name type="scientific">Jaapia argillacea MUCL 33604</name>
    <dbReference type="NCBI Taxonomy" id="933084"/>
    <lineage>
        <taxon>Eukaryota</taxon>
        <taxon>Fungi</taxon>
        <taxon>Dikarya</taxon>
        <taxon>Basidiomycota</taxon>
        <taxon>Agaricomycotina</taxon>
        <taxon>Agaricomycetes</taxon>
        <taxon>Agaricomycetidae</taxon>
        <taxon>Jaapiales</taxon>
        <taxon>Jaapiaceae</taxon>
        <taxon>Jaapia</taxon>
    </lineage>
</organism>
<accession>A0A067QMP9</accession>
<dbReference type="AlphaFoldDB" id="A0A067QMP9"/>
<keyword evidence="3" id="KW-1185">Reference proteome</keyword>
<dbReference type="InterPro" id="IPR001810">
    <property type="entry name" value="F-box_dom"/>
</dbReference>
<feature type="domain" description="F-box" evidence="1">
    <location>
        <begin position="10"/>
        <end position="54"/>
    </location>
</feature>
<name>A0A067QMP9_9AGAM</name>
<dbReference type="Proteomes" id="UP000027265">
    <property type="component" value="Unassembled WGS sequence"/>
</dbReference>
<evidence type="ECO:0000259" key="1">
    <source>
        <dbReference type="Pfam" id="PF12937"/>
    </source>
</evidence>
<protein>
    <recommendedName>
        <fullName evidence="1">F-box domain-containing protein</fullName>
    </recommendedName>
</protein>
<gene>
    <name evidence="2" type="ORF">JAAARDRAFT_187311</name>
</gene>
<dbReference type="Pfam" id="PF12937">
    <property type="entry name" value="F-box-like"/>
    <property type="match status" value="1"/>
</dbReference>
<dbReference type="EMBL" id="KL197709">
    <property type="protein sequence ID" value="KDQ63911.1"/>
    <property type="molecule type" value="Genomic_DNA"/>
</dbReference>
<dbReference type="InterPro" id="IPR032675">
    <property type="entry name" value="LRR_dom_sf"/>
</dbReference>
<evidence type="ECO:0000313" key="2">
    <source>
        <dbReference type="EMBL" id="KDQ63911.1"/>
    </source>
</evidence>